<keyword evidence="3" id="KW-1185">Reference proteome</keyword>
<organism evidence="2 3">
    <name type="scientific">Spiribacter salilacus</name>
    <dbReference type="NCBI Taxonomy" id="2664894"/>
    <lineage>
        <taxon>Bacteria</taxon>
        <taxon>Pseudomonadati</taxon>
        <taxon>Pseudomonadota</taxon>
        <taxon>Gammaproteobacteria</taxon>
        <taxon>Chromatiales</taxon>
        <taxon>Ectothiorhodospiraceae</taxon>
        <taxon>Spiribacter</taxon>
    </lineage>
</organism>
<reference evidence="2 3" key="1">
    <citation type="submission" date="2019-11" db="EMBL/GenBank/DDBJ databases">
        <authorList>
            <person name="Zhang X.Y."/>
        </authorList>
    </citation>
    <scope>NUCLEOTIDE SEQUENCE [LARGE SCALE GENOMIC DNA]</scope>
    <source>
        <strain evidence="2 3">C176</strain>
    </source>
</reference>
<evidence type="ECO:0000256" key="1">
    <source>
        <dbReference type="SAM" id="MobiDB-lite"/>
    </source>
</evidence>
<dbReference type="AlphaFoldDB" id="A0A6N7QUJ3"/>
<gene>
    <name evidence="2" type="ORF">GH984_10240</name>
</gene>
<dbReference type="EMBL" id="WJPP01000005">
    <property type="protein sequence ID" value="MRH79079.1"/>
    <property type="molecule type" value="Genomic_DNA"/>
</dbReference>
<accession>A0A6N7QUJ3</accession>
<sequence>MGSLQSPGPDGEAGHHAPVAGVHAPAVGVKDARHLDVKPVLAVSTVNVALPGGFI</sequence>
<evidence type="ECO:0000313" key="3">
    <source>
        <dbReference type="Proteomes" id="UP000433788"/>
    </source>
</evidence>
<feature type="region of interest" description="Disordered" evidence="1">
    <location>
        <begin position="1"/>
        <end position="22"/>
    </location>
</feature>
<protein>
    <submittedName>
        <fullName evidence="2">Uncharacterized protein</fullName>
    </submittedName>
</protein>
<proteinExistence type="predicted"/>
<comment type="caution">
    <text evidence="2">The sequence shown here is derived from an EMBL/GenBank/DDBJ whole genome shotgun (WGS) entry which is preliminary data.</text>
</comment>
<name>A0A6N7QUJ3_9GAMM</name>
<dbReference type="Proteomes" id="UP000433788">
    <property type="component" value="Unassembled WGS sequence"/>
</dbReference>
<evidence type="ECO:0000313" key="2">
    <source>
        <dbReference type="EMBL" id="MRH79079.1"/>
    </source>
</evidence>